<feature type="compositionally biased region" description="Low complexity" evidence="1">
    <location>
        <begin position="125"/>
        <end position="135"/>
    </location>
</feature>
<feature type="region of interest" description="Disordered" evidence="1">
    <location>
        <begin position="92"/>
        <end position="205"/>
    </location>
</feature>
<dbReference type="GeneID" id="68107508"/>
<feature type="region of interest" description="Disordered" evidence="1">
    <location>
        <begin position="425"/>
        <end position="462"/>
    </location>
</feature>
<keyword evidence="3" id="KW-1185">Reference proteome</keyword>
<dbReference type="EMBL" id="VFQX01000002">
    <property type="protein sequence ID" value="KAF0984391.1"/>
    <property type="molecule type" value="Genomic_DNA"/>
</dbReference>
<feature type="region of interest" description="Disordered" evidence="1">
    <location>
        <begin position="585"/>
        <end position="611"/>
    </location>
</feature>
<feature type="region of interest" description="Disordered" evidence="1">
    <location>
        <begin position="493"/>
        <end position="554"/>
    </location>
</feature>
<dbReference type="OrthoDB" id="10466795at2759"/>
<dbReference type="RefSeq" id="XP_044569104.1">
    <property type="nucleotide sequence ID" value="XM_044706145.1"/>
</dbReference>
<dbReference type="VEuPathDB" id="AmoebaDB:NF0115930"/>
<dbReference type="VEuPathDB" id="AmoebaDB:FDP41_000290"/>
<feature type="compositionally biased region" description="Low complexity" evidence="1">
    <location>
        <begin position="92"/>
        <end position="102"/>
    </location>
</feature>
<feature type="compositionally biased region" description="Low complexity" evidence="1">
    <location>
        <begin position="155"/>
        <end position="165"/>
    </location>
</feature>
<evidence type="ECO:0000313" key="2">
    <source>
        <dbReference type="EMBL" id="KAF0984391.1"/>
    </source>
</evidence>
<protein>
    <submittedName>
        <fullName evidence="2">Uncharacterized protein</fullName>
    </submittedName>
</protein>
<dbReference type="VEuPathDB" id="AmoebaDB:NfTy_000090"/>
<evidence type="ECO:0000313" key="3">
    <source>
        <dbReference type="Proteomes" id="UP000444721"/>
    </source>
</evidence>
<feature type="compositionally biased region" description="Low complexity" evidence="1">
    <location>
        <begin position="299"/>
        <end position="312"/>
    </location>
</feature>
<comment type="caution">
    <text evidence="2">The sequence shown here is derived from an EMBL/GenBank/DDBJ whole genome shotgun (WGS) entry which is preliminary data.</text>
</comment>
<feature type="compositionally biased region" description="Low complexity" evidence="1">
    <location>
        <begin position="177"/>
        <end position="193"/>
    </location>
</feature>
<gene>
    <name evidence="2" type="ORF">FDP41_000290</name>
</gene>
<feature type="region of interest" description="Disordered" evidence="1">
    <location>
        <begin position="1"/>
        <end position="58"/>
    </location>
</feature>
<dbReference type="OMA" id="WHLRISH"/>
<feature type="compositionally biased region" description="Polar residues" evidence="1">
    <location>
        <begin position="289"/>
        <end position="298"/>
    </location>
</feature>
<feature type="compositionally biased region" description="Low complexity" evidence="1">
    <location>
        <begin position="39"/>
        <end position="49"/>
    </location>
</feature>
<feature type="compositionally biased region" description="Low complexity" evidence="1">
    <location>
        <begin position="260"/>
        <end position="277"/>
    </location>
</feature>
<feature type="compositionally biased region" description="Low complexity" evidence="1">
    <location>
        <begin position="585"/>
        <end position="601"/>
    </location>
</feature>
<evidence type="ECO:0000256" key="1">
    <source>
        <dbReference type="SAM" id="MobiDB-lite"/>
    </source>
</evidence>
<feature type="compositionally biased region" description="Polar residues" evidence="1">
    <location>
        <begin position="329"/>
        <end position="338"/>
    </location>
</feature>
<name>A0A6A5CAV2_NAEFO</name>
<sequence length="1256" mass="137644">MKALFKNFLPGSQNNRSVDDMIDSSNSNNNKKKREKHSTSTTTNTNNTSDVHSKSSRSLSLFVTNNKHRADPSLGEAHDAVTSSSTLSSMLFSQHQHQQQQQHYHHHSQPLPPLSPQPITSKQNSSSSILSSSSLTGENGNQTKSSPNVMEHVHQQQQQQPSSSSLNGLGSPHRVQSSNSGSSNNNNNINTISSPPPPKRRSSMSNAFRRLSLRRSSQPLSSPVFLPNNSHETPTIGSTVLFADMMMLGASPPSSPTSPPVLFSPNSSSSLSSPSLPQHHHHSSSSTLYFQQQQLGNTPGSVHTPSPSSSFHSHSHHHHHSAGFSEPHLSSSQQQKFNLTSSSTIPTQYNSTNNNTTTISSSNLDYAFPSASTTDYSSAISSPMMMMSQTSSNTAVPRPSGTQQLIEVLNRKKWRDLLCVVQNGSGTGSSSNHNHNHNHNNNGGGGIGTPSSTTSSAHSLVASRTTSNNNIVALNTNNNSNCLNTAAGDDMLNNSSVKTNNTTNNNNGNNILNNSKALDSTTTTPPTTATTTGNISSTTTTPSMTTTTTSSTTVVTPSLSTSSLLMMNNGNRMPSPNSPVAISVISEDSSSSSSDADVGDSLINDLDQKPSDELSPNVVHVINSDALNLSTSMMASVNNSSTASSNSNIGATLALNNLDRNNDEKSFALTNSPNEAIFRAIILGGFLSLKDVLHSCDLVCKSWHLRISHSRENLIYFLPQLLSSIQVWEEKSDLQIKLATQIAWNLNNMEISKRALVVLFGLYKRSLHKEKIFNRAVFKEVVKPEVPELLGQTDKSNMFYRLSSPAWFSPYSCFDCPIYLYLAKRCLRSIEKKDGEFQHRVQVLLKLKPTVTNHGEGSFDSNNTQLQPYHSSQYLNLSNGSISPSMSPLPSGGRKLVSSIVVGTQARPLGETSSYASSASSSKYLEISPEKMLHHEMLLSPSSPILSSASPTNTLLRGNAQTLADMIKELKSNWFFVYGVADRNKSTMEDRVIPSSDVTTSTLAHHHEKPKLVRERIIRYFSHFSLAKMKEEYICAGAGDGVESENFALLDKNAITEKSNQITANIEKCYLEMSQFVKDTSSNKCPSIEGADPSLCECFDKSMTLWICELQKLGFLKIDFVLQYLLKLLLLTCCGPMYDRSELLFVTCHLLSPEKADLQNEELNLVCSDPTSAKSALLDWLQRYHQEIKDEACSVYHYYLKVKYDCSGFNGAVDEESYLLTLRVFDQHFEFVSYLFESQFCKGQPLSSLPLFVKKM</sequence>
<feature type="region of interest" description="Disordered" evidence="1">
    <location>
        <begin position="251"/>
        <end position="338"/>
    </location>
</feature>
<feature type="compositionally biased region" description="Polar residues" evidence="1">
    <location>
        <begin position="136"/>
        <end position="148"/>
    </location>
</feature>
<dbReference type="Proteomes" id="UP000444721">
    <property type="component" value="Unassembled WGS sequence"/>
</dbReference>
<accession>A0A6A5CAV2</accession>
<organism evidence="2 3">
    <name type="scientific">Naegleria fowleri</name>
    <name type="common">Brain eating amoeba</name>
    <dbReference type="NCBI Taxonomy" id="5763"/>
    <lineage>
        <taxon>Eukaryota</taxon>
        <taxon>Discoba</taxon>
        <taxon>Heterolobosea</taxon>
        <taxon>Tetramitia</taxon>
        <taxon>Eutetramitia</taxon>
        <taxon>Vahlkampfiidae</taxon>
        <taxon>Naegleria</taxon>
    </lineage>
</organism>
<reference evidence="2 3" key="1">
    <citation type="journal article" date="2019" name="Sci. Rep.">
        <title>Nanopore sequencing improves the draft genome of the human pathogenic amoeba Naegleria fowleri.</title>
        <authorList>
            <person name="Liechti N."/>
            <person name="Schurch N."/>
            <person name="Bruggmann R."/>
            <person name="Wittwer M."/>
        </authorList>
    </citation>
    <scope>NUCLEOTIDE SEQUENCE [LARGE SCALE GENOMIC DNA]</scope>
    <source>
        <strain evidence="2 3">ATCC 30894</strain>
    </source>
</reference>
<dbReference type="AlphaFoldDB" id="A0A6A5CAV2"/>
<proteinExistence type="predicted"/>